<evidence type="ECO:0000313" key="10">
    <source>
        <dbReference type="Proteomes" id="UP000076490"/>
    </source>
</evidence>
<feature type="domain" description="DNA polymerase III delta subunit C-terminal" evidence="8">
    <location>
        <begin position="242"/>
        <end position="328"/>
    </location>
</feature>
<keyword evidence="4" id="KW-0548">Nucleotidyltransferase</keyword>
<evidence type="ECO:0000313" key="9">
    <source>
        <dbReference type="EMBL" id="KZE36141.1"/>
    </source>
</evidence>
<keyword evidence="3" id="KW-0808">Transferase</keyword>
<dbReference type="PANTHER" id="PTHR11669">
    <property type="entry name" value="REPLICATION FACTOR C / DNA POLYMERASE III GAMMA-TAU SUBUNIT"/>
    <property type="match status" value="1"/>
</dbReference>
<evidence type="ECO:0000256" key="3">
    <source>
        <dbReference type="ARBA" id="ARBA00022679"/>
    </source>
</evidence>
<dbReference type="InterPro" id="IPR015199">
    <property type="entry name" value="DNA_pol_III_delta_C"/>
</dbReference>
<dbReference type="Pfam" id="PF13177">
    <property type="entry name" value="DNA_pol3_delta2"/>
    <property type="match status" value="1"/>
</dbReference>
<reference evidence="9 10" key="1">
    <citation type="submission" date="2016-01" db="EMBL/GenBank/DDBJ databases">
        <title>Whole genome sequencing of Bhargavaea cecembensis T14.</title>
        <authorList>
            <person name="Hong K.W."/>
        </authorList>
    </citation>
    <scope>NUCLEOTIDE SEQUENCE [LARGE SCALE GENOMIC DNA]</scope>
    <source>
        <strain evidence="9 10">T14</strain>
    </source>
</reference>
<dbReference type="InterPro" id="IPR004622">
    <property type="entry name" value="DNA_pol_HolB"/>
</dbReference>
<dbReference type="EC" id="2.7.7.7" evidence="1"/>
<evidence type="ECO:0000256" key="7">
    <source>
        <dbReference type="ARBA" id="ARBA00049244"/>
    </source>
</evidence>
<name>A0A163E9Y1_9BACL</name>
<dbReference type="Proteomes" id="UP000076490">
    <property type="component" value="Unassembled WGS sequence"/>
</dbReference>
<dbReference type="EMBL" id="LQNT01000014">
    <property type="protein sequence ID" value="KZE36141.1"/>
    <property type="molecule type" value="Genomic_DNA"/>
</dbReference>
<dbReference type="Pfam" id="PF09115">
    <property type="entry name" value="DNApol3-delta_C"/>
    <property type="match status" value="1"/>
</dbReference>
<dbReference type="GO" id="GO:0008408">
    <property type="term" value="F:3'-5' exonuclease activity"/>
    <property type="evidence" value="ECO:0007669"/>
    <property type="project" value="InterPro"/>
</dbReference>
<comment type="caution">
    <text evidence="9">The sequence shown here is derived from an EMBL/GenBank/DDBJ whole genome shotgun (WGS) entry which is preliminary data.</text>
</comment>
<organism evidence="9 10">
    <name type="scientific">Bhargavaea cecembensis</name>
    <dbReference type="NCBI Taxonomy" id="394098"/>
    <lineage>
        <taxon>Bacteria</taxon>
        <taxon>Bacillati</taxon>
        <taxon>Bacillota</taxon>
        <taxon>Bacilli</taxon>
        <taxon>Bacillales</taxon>
        <taxon>Caryophanaceae</taxon>
        <taxon>Bhargavaea</taxon>
    </lineage>
</organism>
<proteinExistence type="predicted"/>
<dbReference type="FunFam" id="3.40.50.300:FF:001255">
    <property type="entry name" value="DNA polymerase III subunit delta"/>
    <property type="match status" value="1"/>
</dbReference>
<accession>A0A163E9Y1</accession>
<keyword evidence="6" id="KW-0239">DNA-directed DNA polymerase</keyword>
<comment type="catalytic activity">
    <reaction evidence="7">
        <text>DNA(n) + a 2'-deoxyribonucleoside 5'-triphosphate = DNA(n+1) + diphosphate</text>
        <dbReference type="Rhea" id="RHEA:22508"/>
        <dbReference type="Rhea" id="RHEA-COMP:17339"/>
        <dbReference type="Rhea" id="RHEA-COMP:17340"/>
        <dbReference type="ChEBI" id="CHEBI:33019"/>
        <dbReference type="ChEBI" id="CHEBI:61560"/>
        <dbReference type="ChEBI" id="CHEBI:173112"/>
        <dbReference type="EC" id="2.7.7.7"/>
    </reaction>
</comment>
<sequence length="334" mass="37070">MDTNNSIKTRQPKAASLLGGTAASGRVAHAYLFDGVKGAGKELLARFFTQLLLCLGPADGMPCGECRNCRRIRDDNHPNVTQIRPDGQDIKKGQISDLIYKLNKTGLEEGRKIYILHQADRMNISAANTLLKFLEEPEGEVTAILLTDRSSAILPTIRSRCQEIHLQPPPREEVLEQLVTESGVTRSMASTVTMVTADPEEAQALSADEQFGQVRKTVIKLVEASDKSIQEALLFIQTDWGPLFKEKDETELGLDLLLFAYRDISAVKAGLSTPLAYPDNRAKWEEMALRLTFGLIASILEVILKAKRNLQSNMNRTLLMEQLVLNMQEGQHAL</sequence>
<dbReference type="PANTHER" id="PTHR11669:SF8">
    <property type="entry name" value="DNA POLYMERASE III SUBUNIT DELTA"/>
    <property type="match status" value="1"/>
</dbReference>
<dbReference type="GO" id="GO:0003887">
    <property type="term" value="F:DNA-directed DNA polymerase activity"/>
    <property type="evidence" value="ECO:0007669"/>
    <property type="project" value="UniProtKB-KW"/>
</dbReference>
<dbReference type="InterPro" id="IPR050238">
    <property type="entry name" value="DNA_Rep/Repair_Clamp_Loader"/>
</dbReference>
<dbReference type="OrthoDB" id="9810148at2"/>
<dbReference type="RefSeq" id="WP_063183977.1">
    <property type="nucleotide sequence ID" value="NZ_LQNT01000014.1"/>
</dbReference>
<dbReference type="AlphaFoldDB" id="A0A163E9Y1"/>
<evidence type="ECO:0000256" key="4">
    <source>
        <dbReference type="ARBA" id="ARBA00022695"/>
    </source>
</evidence>
<dbReference type="Gene3D" id="3.40.50.300">
    <property type="entry name" value="P-loop containing nucleotide triphosphate hydrolases"/>
    <property type="match status" value="1"/>
</dbReference>
<keyword evidence="5" id="KW-0235">DNA replication</keyword>
<dbReference type="GO" id="GO:0006261">
    <property type="term" value="P:DNA-templated DNA replication"/>
    <property type="evidence" value="ECO:0007669"/>
    <property type="project" value="TreeGrafter"/>
</dbReference>
<evidence type="ECO:0000256" key="2">
    <source>
        <dbReference type="ARBA" id="ARBA00014363"/>
    </source>
</evidence>
<dbReference type="GO" id="GO:0009360">
    <property type="term" value="C:DNA polymerase III complex"/>
    <property type="evidence" value="ECO:0007669"/>
    <property type="project" value="InterPro"/>
</dbReference>
<dbReference type="SUPFAM" id="SSF52540">
    <property type="entry name" value="P-loop containing nucleoside triphosphate hydrolases"/>
    <property type="match status" value="1"/>
</dbReference>
<dbReference type="InterPro" id="IPR027417">
    <property type="entry name" value="P-loop_NTPase"/>
</dbReference>
<evidence type="ECO:0000256" key="1">
    <source>
        <dbReference type="ARBA" id="ARBA00012417"/>
    </source>
</evidence>
<dbReference type="GO" id="GO:0003677">
    <property type="term" value="F:DNA binding"/>
    <property type="evidence" value="ECO:0007669"/>
    <property type="project" value="InterPro"/>
</dbReference>
<gene>
    <name evidence="9" type="ORF">AV656_15660</name>
</gene>
<evidence type="ECO:0000259" key="8">
    <source>
        <dbReference type="Pfam" id="PF09115"/>
    </source>
</evidence>
<dbReference type="NCBIfam" id="TIGR00678">
    <property type="entry name" value="holB"/>
    <property type="match status" value="1"/>
</dbReference>
<evidence type="ECO:0000256" key="5">
    <source>
        <dbReference type="ARBA" id="ARBA00022705"/>
    </source>
</evidence>
<protein>
    <recommendedName>
        <fullName evidence="2">DNA polymerase III subunit delta'</fullName>
        <ecNumber evidence="1">2.7.7.7</ecNumber>
    </recommendedName>
</protein>
<evidence type="ECO:0000256" key="6">
    <source>
        <dbReference type="ARBA" id="ARBA00022932"/>
    </source>
</evidence>